<keyword evidence="1" id="KW-0472">Membrane</keyword>
<protein>
    <submittedName>
        <fullName evidence="2">Uncharacterized protein</fullName>
    </submittedName>
</protein>
<proteinExistence type="predicted"/>
<name>A0A5N6EQQ1_9EURO</name>
<sequence length="81" mass="9326">MVTPLSQIALIRMKYIAGHTRSLLDRLPNRAFRPVLQFSRWAKPLRTRGLTARLKNMIWVIGVSFIVSYSVLWHPGRGVLP</sequence>
<dbReference type="EMBL" id="ML733435">
    <property type="protein sequence ID" value="KAB8219758.1"/>
    <property type="molecule type" value="Genomic_DNA"/>
</dbReference>
<dbReference type="AlphaFoldDB" id="A0A5N6EQQ1"/>
<dbReference type="Proteomes" id="UP000326799">
    <property type="component" value="Unassembled WGS sequence"/>
</dbReference>
<evidence type="ECO:0000256" key="1">
    <source>
        <dbReference type="SAM" id="Phobius"/>
    </source>
</evidence>
<organism evidence="2 3">
    <name type="scientific">Aspergillus novoparasiticus</name>
    <dbReference type="NCBI Taxonomy" id="986946"/>
    <lineage>
        <taxon>Eukaryota</taxon>
        <taxon>Fungi</taxon>
        <taxon>Dikarya</taxon>
        <taxon>Ascomycota</taxon>
        <taxon>Pezizomycotina</taxon>
        <taxon>Eurotiomycetes</taxon>
        <taxon>Eurotiomycetidae</taxon>
        <taxon>Eurotiales</taxon>
        <taxon>Aspergillaceae</taxon>
        <taxon>Aspergillus</taxon>
        <taxon>Aspergillus subgen. Circumdati</taxon>
    </lineage>
</organism>
<keyword evidence="1" id="KW-1133">Transmembrane helix</keyword>
<evidence type="ECO:0000313" key="3">
    <source>
        <dbReference type="Proteomes" id="UP000326799"/>
    </source>
</evidence>
<gene>
    <name evidence="2" type="ORF">BDV33DRAFT_104351</name>
</gene>
<feature type="transmembrane region" description="Helical" evidence="1">
    <location>
        <begin position="56"/>
        <end position="74"/>
    </location>
</feature>
<evidence type="ECO:0000313" key="2">
    <source>
        <dbReference type="EMBL" id="KAB8219758.1"/>
    </source>
</evidence>
<reference evidence="2 3" key="1">
    <citation type="submission" date="2019-04" db="EMBL/GenBank/DDBJ databases">
        <title>Fungal friends and foes A comparative genomics study of 23 Aspergillus species from section Flavi.</title>
        <authorList>
            <consortium name="DOE Joint Genome Institute"/>
            <person name="Kjaerbolling I."/>
            <person name="Vesth T.C."/>
            <person name="Frisvad J.C."/>
            <person name="Nybo J.L."/>
            <person name="Theobald S."/>
            <person name="Kildgaard S."/>
            <person name="Petersen T.I."/>
            <person name="Kuo A."/>
            <person name="Sato A."/>
            <person name="Lyhne E.K."/>
            <person name="Kogle M.E."/>
            <person name="Wiebenga A."/>
            <person name="Kun R.S."/>
            <person name="Lubbers R.J."/>
            <person name="Makela M.R."/>
            <person name="Barry K."/>
            <person name="Chovatia M."/>
            <person name="Clum A."/>
            <person name="Daum C."/>
            <person name="Haridas S."/>
            <person name="He G."/>
            <person name="LaButti K."/>
            <person name="Lipzen A."/>
            <person name="Mondo S."/>
            <person name="Pangilinan J."/>
            <person name="Riley R."/>
            <person name="Salamov A."/>
            <person name="Simmons B.A."/>
            <person name="Magnuson J.K."/>
            <person name="Henrissat B."/>
            <person name="Mortensen U.H."/>
            <person name="Larsen T.O."/>
            <person name="De vries R.P."/>
            <person name="Grigoriev I.V."/>
            <person name="Machida M."/>
            <person name="Baker S.E."/>
            <person name="Andersen M.R."/>
        </authorList>
    </citation>
    <scope>NUCLEOTIDE SEQUENCE [LARGE SCALE GENOMIC DNA]</scope>
    <source>
        <strain evidence="2 3">CBS 126849</strain>
    </source>
</reference>
<accession>A0A5N6EQQ1</accession>
<keyword evidence="3" id="KW-1185">Reference proteome</keyword>
<keyword evidence="1" id="KW-0812">Transmembrane</keyword>